<name>A0A6I2MJK8_9FLAO</name>
<dbReference type="InterPro" id="IPR015590">
    <property type="entry name" value="Aldehyde_DH_dom"/>
</dbReference>
<gene>
    <name evidence="3" type="ORF">GJ691_06925</name>
</gene>
<dbReference type="PANTHER" id="PTHR43353">
    <property type="entry name" value="SUCCINATE-SEMIALDEHYDE DEHYDROGENASE, MITOCHONDRIAL"/>
    <property type="match status" value="1"/>
</dbReference>
<dbReference type="InterPro" id="IPR016163">
    <property type="entry name" value="Ald_DH_C"/>
</dbReference>
<dbReference type="PANTHER" id="PTHR43353:SF3">
    <property type="entry name" value="ALDEHYDE DEHYDROGENASE-RELATED"/>
    <property type="match status" value="1"/>
</dbReference>
<dbReference type="Pfam" id="PF00171">
    <property type="entry name" value="Aldedh"/>
    <property type="match status" value="1"/>
</dbReference>
<dbReference type="Proteomes" id="UP000443153">
    <property type="component" value="Unassembled WGS sequence"/>
</dbReference>
<dbReference type="CDD" id="cd07129">
    <property type="entry name" value="ALDH_KGSADH"/>
    <property type="match status" value="1"/>
</dbReference>
<dbReference type="InterPro" id="IPR016162">
    <property type="entry name" value="Ald_DH_N"/>
</dbReference>
<comment type="caution">
    <text evidence="3">The sequence shown here is derived from an EMBL/GenBank/DDBJ whole genome shotgun (WGS) entry which is preliminary data.</text>
</comment>
<dbReference type="InterPro" id="IPR050740">
    <property type="entry name" value="Aldehyde_DH_Superfamily"/>
</dbReference>
<keyword evidence="4" id="KW-1185">Reference proteome</keyword>
<evidence type="ECO:0000313" key="4">
    <source>
        <dbReference type="Proteomes" id="UP000443153"/>
    </source>
</evidence>
<organism evidence="3 4">
    <name type="scientific">Maribacter luteus</name>
    <dbReference type="NCBI Taxonomy" id="2594478"/>
    <lineage>
        <taxon>Bacteria</taxon>
        <taxon>Pseudomonadati</taxon>
        <taxon>Bacteroidota</taxon>
        <taxon>Flavobacteriia</taxon>
        <taxon>Flavobacteriales</taxon>
        <taxon>Flavobacteriaceae</taxon>
        <taxon>Maribacter</taxon>
    </lineage>
</organism>
<sequence length="527" mass="56147">MITGKNYIGNTLSSKGSKTYTTYNPQLNIENGFSFVEAASEEIDEAVGLARTASIGFGAMSGVKKADFLNAIADEILALDELLIKTYCSETGLPEGRAIGERGRTIGQLRAFAALVKEGSWVEASIDTAIPDRTPVPKPDLRKMLIPLGPVVVFGASNFPLAYSTAGGDTAAAFAAGCPVIVKSHPMHAGTGELVASAIIKAAKKTNMPNGVFSNLNSSGIEVGSALVKHPGIKAVGFTGSIGGGRALFNLAAQREEPIPVFAEMGSVNPVVILPEAVSKRGEDLAKTYAGSITLGTGQFCTNPGLLLGIKSDALTGFITRLSEEIIKIEPSCMLHPNIIGAYETKKEKALSQNGLQVAAEIQQNVQTNYARQTVTTVEGKTFLQNTTLHQEVFGPYSIVVQCEDIAQLKEIIKNLEGQLTGTIIAEENELEAHQDITIALQNKVGRLIYNGVPTGVEVCPSMQHGGPYPASTDSRFTAVGIHSIKRWVRPISYQDWPDSLLPDALKNSNPLKISRLVNNEQTKNSL</sequence>
<dbReference type="AlphaFoldDB" id="A0A6I2MJK8"/>
<accession>A0A6I2MJK8</accession>
<dbReference type="RefSeq" id="WP_154365566.1">
    <property type="nucleotide sequence ID" value="NZ_WKJH01000004.1"/>
</dbReference>
<dbReference type="InterPro" id="IPR016161">
    <property type="entry name" value="Ald_DH/histidinol_DH"/>
</dbReference>
<dbReference type="EMBL" id="WKJH01000004">
    <property type="protein sequence ID" value="MRX63898.1"/>
    <property type="molecule type" value="Genomic_DNA"/>
</dbReference>
<dbReference type="OrthoDB" id="9770537at2"/>
<reference evidence="3 4" key="1">
    <citation type="submission" date="2019-11" db="EMBL/GenBank/DDBJ databases">
        <title>Maribacter lutea sp. nov., a marine bacterium isolated from intertidal sand.</title>
        <authorList>
            <person name="Liu A."/>
        </authorList>
    </citation>
    <scope>NUCLEOTIDE SEQUENCE [LARGE SCALE GENOMIC DNA]</scope>
    <source>
        <strain evidence="3 4">RZ05</strain>
    </source>
</reference>
<keyword evidence="1" id="KW-0560">Oxidoreductase</keyword>
<dbReference type="Gene3D" id="3.40.605.10">
    <property type="entry name" value="Aldehyde Dehydrogenase, Chain A, domain 1"/>
    <property type="match status" value="1"/>
</dbReference>
<evidence type="ECO:0000313" key="3">
    <source>
        <dbReference type="EMBL" id="MRX63898.1"/>
    </source>
</evidence>
<evidence type="ECO:0000256" key="1">
    <source>
        <dbReference type="ARBA" id="ARBA00023002"/>
    </source>
</evidence>
<protein>
    <submittedName>
        <fullName evidence="3">Aldehyde dehydrogenase family protein</fullName>
    </submittedName>
</protein>
<evidence type="ECO:0000259" key="2">
    <source>
        <dbReference type="Pfam" id="PF00171"/>
    </source>
</evidence>
<dbReference type="InterPro" id="IPR044151">
    <property type="entry name" value="ALDH_KGSADH"/>
</dbReference>
<feature type="domain" description="Aldehyde dehydrogenase" evidence="2">
    <location>
        <begin position="16"/>
        <end position="459"/>
    </location>
</feature>
<dbReference type="Gene3D" id="3.40.309.10">
    <property type="entry name" value="Aldehyde Dehydrogenase, Chain A, domain 2"/>
    <property type="match status" value="1"/>
</dbReference>
<dbReference type="SUPFAM" id="SSF53720">
    <property type="entry name" value="ALDH-like"/>
    <property type="match status" value="1"/>
</dbReference>
<dbReference type="GO" id="GO:0016620">
    <property type="term" value="F:oxidoreductase activity, acting on the aldehyde or oxo group of donors, NAD or NADP as acceptor"/>
    <property type="evidence" value="ECO:0007669"/>
    <property type="project" value="InterPro"/>
</dbReference>
<proteinExistence type="predicted"/>